<dbReference type="Proteomes" id="UP000030665">
    <property type="component" value="Unassembled WGS sequence"/>
</dbReference>
<proteinExistence type="predicted"/>
<reference evidence="2" key="2">
    <citation type="submission" date="2014-03" db="EMBL/GenBank/DDBJ databases">
        <title>The whipworm genome and dual-species transcriptomics of an intimate host-pathogen interaction.</title>
        <authorList>
            <person name="Foth B.J."/>
            <person name="Tsai I.J."/>
            <person name="Reid A.J."/>
            <person name="Bancroft A.J."/>
            <person name="Nichol S."/>
            <person name="Tracey A."/>
            <person name="Holroyd N."/>
            <person name="Cotton J.A."/>
            <person name="Stanley E.J."/>
            <person name="Zarowiecki M."/>
            <person name="Liu J.Z."/>
            <person name="Huckvale T."/>
            <person name="Cooper P.J."/>
            <person name="Grencis R.K."/>
            <person name="Berriman M."/>
        </authorList>
    </citation>
    <scope>NUCLEOTIDE SEQUENCE [LARGE SCALE GENOMIC DNA]</scope>
</reference>
<dbReference type="EMBL" id="HG805945">
    <property type="protein sequence ID" value="CDW55287.1"/>
    <property type="molecule type" value="Genomic_DNA"/>
</dbReference>
<dbReference type="STRING" id="36087.A0A077Z486"/>
<protein>
    <submittedName>
        <fullName evidence="2">Methyltransf 31 domain containing protein</fullName>
    </submittedName>
</protein>
<dbReference type="PANTHER" id="PTHR12843">
    <property type="entry name" value="PROTEIN-LYSINE N-METHYLTRANSFERASE METTL10"/>
    <property type="match status" value="1"/>
</dbReference>
<dbReference type="PANTHER" id="PTHR12843:SF5">
    <property type="entry name" value="EEF1A LYSINE METHYLTRANSFERASE 2"/>
    <property type="match status" value="1"/>
</dbReference>
<dbReference type="Gene3D" id="3.40.50.150">
    <property type="entry name" value="Vaccinia Virus protein VP39"/>
    <property type="match status" value="1"/>
</dbReference>
<dbReference type="CDD" id="cd02440">
    <property type="entry name" value="AdoMet_MTases"/>
    <property type="match status" value="1"/>
</dbReference>
<sequence length="160" mass="18194">MSDLQMLSHEQLIPRSSQVVDIGCGNASLLIKMSKCNFTHLTGLDYSANSLDLANRIAAREGCEIQFEVCHCDILCLPKRLEAKFDIVLDKGTFDVIYMRGDSEHSVPLYVKNVLRLFRTKGGQYRFLLIASCNCTEKELRSLFLQGNIRFLFSFSYVIL</sequence>
<evidence type="ECO:0000259" key="1">
    <source>
        <dbReference type="Pfam" id="PF13847"/>
    </source>
</evidence>
<dbReference type="GO" id="GO:0016279">
    <property type="term" value="F:protein-lysine N-methyltransferase activity"/>
    <property type="evidence" value="ECO:0007669"/>
    <property type="project" value="TreeGrafter"/>
</dbReference>
<organism evidence="2 3">
    <name type="scientific">Trichuris trichiura</name>
    <name type="common">Whipworm</name>
    <name type="synonym">Trichocephalus trichiurus</name>
    <dbReference type="NCBI Taxonomy" id="36087"/>
    <lineage>
        <taxon>Eukaryota</taxon>
        <taxon>Metazoa</taxon>
        <taxon>Ecdysozoa</taxon>
        <taxon>Nematoda</taxon>
        <taxon>Enoplea</taxon>
        <taxon>Dorylaimia</taxon>
        <taxon>Trichinellida</taxon>
        <taxon>Trichuridae</taxon>
        <taxon>Trichuris</taxon>
    </lineage>
</organism>
<dbReference type="Pfam" id="PF13847">
    <property type="entry name" value="Methyltransf_31"/>
    <property type="match status" value="1"/>
</dbReference>
<dbReference type="InterPro" id="IPR025714">
    <property type="entry name" value="Methyltranfer_dom"/>
</dbReference>
<dbReference type="GO" id="GO:0005737">
    <property type="term" value="C:cytoplasm"/>
    <property type="evidence" value="ECO:0007669"/>
    <property type="project" value="TreeGrafter"/>
</dbReference>
<accession>A0A077Z486</accession>
<dbReference type="SUPFAM" id="SSF53335">
    <property type="entry name" value="S-adenosyl-L-methionine-dependent methyltransferases"/>
    <property type="match status" value="1"/>
</dbReference>
<evidence type="ECO:0000313" key="2">
    <source>
        <dbReference type="EMBL" id="CDW55287.1"/>
    </source>
</evidence>
<name>A0A077Z486_TRITR</name>
<reference evidence="2" key="1">
    <citation type="submission" date="2014-01" db="EMBL/GenBank/DDBJ databases">
        <authorList>
            <person name="Aslett M."/>
        </authorList>
    </citation>
    <scope>NUCLEOTIDE SEQUENCE</scope>
</reference>
<dbReference type="AlphaFoldDB" id="A0A077Z486"/>
<evidence type="ECO:0000313" key="3">
    <source>
        <dbReference type="Proteomes" id="UP000030665"/>
    </source>
</evidence>
<dbReference type="InterPro" id="IPR029063">
    <property type="entry name" value="SAM-dependent_MTases_sf"/>
</dbReference>
<gene>
    <name evidence="2" type="ORF">TTRE_0000355901</name>
</gene>
<feature type="domain" description="Methyltransferase" evidence="1">
    <location>
        <begin position="17"/>
        <end position="134"/>
    </location>
</feature>
<dbReference type="OrthoDB" id="540004at2759"/>
<keyword evidence="3" id="KW-1185">Reference proteome</keyword>